<sequence length="122" mass="12464">MAVKLTNNARSALAVAITASETVVRVRVGHGIKFPVLAAGDWFPLVLEDDSGNIEILRATARSGDSITVQRGAEGTQPRAYSAGDACQLRLTAAALQAATNPDPDPGVLPAASISDAVIGGQ</sequence>
<evidence type="ECO:0000313" key="2">
    <source>
        <dbReference type="Proteomes" id="UP000307326"/>
    </source>
</evidence>
<proteinExistence type="predicted"/>
<protein>
    <submittedName>
        <fullName evidence="1">Putative tail fiber protein</fullName>
    </submittedName>
</protein>
<accession>A0A482MGG5</accession>
<organism evidence="1 2">
    <name type="scientific">Serratia phage Parlo</name>
    <dbReference type="NCBI Taxonomy" id="2557554"/>
    <lineage>
        <taxon>Viruses</taxon>
        <taxon>Duplodnaviria</taxon>
        <taxon>Heunggongvirae</taxon>
        <taxon>Uroviricota</taxon>
        <taxon>Caudoviricetes</taxon>
        <taxon>Parlovirus</taxon>
        <taxon>Parlovirus parlo</taxon>
    </lineage>
</organism>
<dbReference type="Proteomes" id="UP000307326">
    <property type="component" value="Segment"/>
</dbReference>
<reference evidence="2" key="1">
    <citation type="submission" date="2019-03" db="EMBL/GenBank/DDBJ databases">
        <authorList>
            <person name="Bockoven R."/>
            <person name="Gutierrez J."/>
            <person name="Newkirk H."/>
            <person name="Liu M."/>
            <person name="Ramsey J."/>
            <person name="Cahill J."/>
        </authorList>
    </citation>
    <scope>NUCLEOTIDE SEQUENCE [LARGE SCALE GENOMIC DNA]</scope>
</reference>
<keyword evidence="2" id="KW-1185">Reference proteome</keyword>
<name>A0A482MGG5_9CAUD</name>
<evidence type="ECO:0000313" key="1">
    <source>
        <dbReference type="EMBL" id="QBQ72223.1"/>
    </source>
</evidence>
<gene>
    <name evidence="1" type="ORF">CPT_Parlo_074</name>
</gene>
<dbReference type="EMBL" id="MK618715">
    <property type="protein sequence ID" value="QBQ72223.1"/>
    <property type="molecule type" value="Genomic_DNA"/>
</dbReference>